<comment type="caution">
    <text evidence="4">The sequence shown here is derived from an EMBL/GenBank/DDBJ whole genome shotgun (WGS) entry which is preliminary data.</text>
</comment>
<organism evidence="4 5">
    <name type="scientific">Naematelia encephala</name>
    <dbReference type="NCBI Taxonomy" id="71784"/>
    <lineage>
        <taxon>Eukaryota</taxon>
        <taxon>Fungi</taxon>
        <taxon>Dikarya</taxon>
        <taxon>Basidiomycota</taxon>
        <taxon>Agaricomycotina</taxon>
        <taxon>Tremellomycetes</taxon>
        <taxon>Tremellales</taxon>
        <taxon>Naemateliaceae</taxon>
        <taxon>Naematelia</taxon>
    </lineage>
</organism>
<dbReference type="EMBL" id="MCFC01000119">
    <property type="protein sequence ID" value="ORY21047.1"/>
    <property type="molecule type" value="Genomic_DNA"/>
</dbReference>
<dbReference type="AlphaFoldDB" id="A0A1Y2AFK7"/>
<protein>
    <submittedName>
        <fullName evidence="4">Pyridoxal phosphate-dependent transferase</fullName>
    </submittedName>
</protein>
<comment type="cofactor">
    <cofactor evidence="1">
        <name>pyridoxal 5'-phosphate</name>
        <dbReference type="ChEBI" id="CHEBI:597326"/>
    </cofactor>
</comment>
<name>A0A1Y2AFK7_9TREE</name>
<dbReference type="InterPro" id="IPR005814">
    <property type="entry name" value="Aminotrans_3"/>
</dbReference>
<dbReference type="InterPro" id="IPR015424">
    <property type="entry name" value="PyrdxlP-dep_Trfase"/>
</dbReference>
<evidence type="ECO:0000256" key="2">
    <source>
        <dbReference type="ARBA" id="ARBA00022898"/>
    </source>
</evidence>
<dbReference type="InParanoid" id="A0A1Y2AFK7"/>
<dbReference type="Gene3D" id="3.90.1150.10">
    <property type="entry name" value="Aspartate Aminotransferase, domain 1"/>
    <property type="match status" value="1"/>
</dbReference>
<evidence type="ECO:0000256" key="1">
    <source>
        <dbReference type="ARBA" id="ARBA00001933"/>
    </source>
</evidence>
<dbReference type="PANTHER" id="PTHR43713:SF3">
    <property type="entry name" value="GLUTAMATE-1-SEMIALDEHYDE 2,1-AMINOMUTASE 1, CHLOROPLASTIC-RELATED"/>
    <property type="match status" value="1"/>
</dbReference>
<dbReference type="PANTHER" id="PTHR43713">
    <property type="entry name" value="GLUTAMATE-1-SEMIALDEHYDE 2,1-AMINOMUTASE"/>
    <property type="match status" value="1"/>
</dbReference>
<dbReference type="GO" id="GO:0030170">
    <property type="term" value="F:pyridoxal phosphate binding"/>
    <property type="evidence" value="ECO:0007669"/>
    <property type="project" value="InterPro"/>
</dbReference>
<gene>
    <name evidence="4" type="ORF">BCR39DRAFT_508495</name>
</gene>
<evidence type="ECO:0000256" key="3">
    <source>
        <dbReference type="RuleBase" id="RU003560"/>
    </source>
</evidence>
<reference evidence="4 5" key="1">
    <citation type="submission" date="2016-07" db="EMBL/GenBank/DDBJ databases">
        <title>Pervasive Adenine N6-methylation of Active Genes in Fungi.</title>
        <authorList>
            <consortium name="DOE Joint Genome Institute"/>
            <person name="Mondo S.J."/>
            <person name="Dannebaum R.O."/>
            <person name="Kuo R.C."/>
            <person name="Labutti K."/>
            <person name="Haridas S."/>
            <person name="Kuo A."/>
            <person name="Salamov A."/>
            <person name="Ahrendt S.R."/>
            <person name="Lipzen A."/>
            <person name="Sullivan W."/>
            <person name="Andreopoulos W.B."/>
            <person name="Clum A."/>
            <person name="Lindquist E."/>
            <person name="Daum C."/>
            <person name="Ramamoorthy G.K."/>
            <person name="Gryganskyi A."/>
            <person name="Culley D."/>
            <person name="Magnuson J.K."/>
            <person name="James T.Y."/>
            <person name="O'Malley M.A."/>
            <person name="Stajich J.E."/>
            <person name="Spatafora J.W."/>
            <person name="Visel A."/>
            <person name="Grigoriev I.V."/>
        </authorList>
    </citation>
    <scope>NUCLEOTIDE SEQUENCE [LARGE SCALE GENOMIC DNA]</scope>
    <source>
        <strain evidence="4 5">68-887.2</strain>
    </source>
</reference>
<keyword evidence="5" id="KW-1185">Reference proteome</keyword>
<dbReference type="Gene3D" id="3.40.640.10">
    <property type="entry name" value="Type I PLP-dependent aspartate aminotransferase-like (Major domain)"/>
    <property type="match status" value="1"/>
</dbReference>
<proteinExistence type="inferred from homology"/>
<dbReference type="Proteomes" id="UP000193986">
    <property type="component" value="Unassembled WGS sequence"/>
</dbReference>
<evidence type="ECO:0000313" key="5">
    <source>
        <dbReference type="Proteomes" id="UP000193986"/>
    </source>
</evidence>
<dbReference type="SUPFAM" id="SSF53383">
    <property type="entry name" value="PLP-dependent transferases"/>
    <property type="match status" value="1"/>
</dbReference>
<keyword evidence="4" id="KW-0808">Transferase</keyword>
<dbReference type="InterPro" id="IPR015422">
    <property type="entry name" value="PyrdxlP-dep_Trfase_small"/>
</dbReference>
<dbReference type="STRING" id="71784.A0A1Y2AFK7"/>
<dbReference type="Pfam" id="PF00202">
    <property type="entry name" value="Aminotran_3"/>
    <property type="match status" value="1"/>
</dbReference>
<keyword evidence="2 3" id="KW-0663">Pyridoxal phosphate</keyword>
<dbReference type="OrthoDB" id="425114at2759"/>
<dbReference type="InterPro" id="IPR015421">
    <property type="entry name" value="PyrdxlP-dep_Trfase_major"/>
</dbReference>
<dbReference type="GO" id="GO:0008483">
    <property type="term" value="F:transaminase activity"/>
    <property type="evidence" value="ECO:0007669"/>
    <property type="project" value="InterPro"/>
</dbReference>
<evidence type="ECO:0000313" key="4">
    <source>
        <dbReference type="EMBL" id="ORY21047.1"/>
    </source>
</evidence>
<dbReference type="FunCoup" id="A0A1Y2AFK7">
    <property type="interactions" value="98"/>
</dbReference>
<comment type="similarity">
    <text evidence="3">Belongs to the class-III pyridoxal-phosphate-dependent aminotransferase family.</text>
</comment>
<accession>A0A1Y2AFK7</accession>
<sequence>MSLRSAVDEARTSYVARNPKSLECFRRAEESLPGGGTRSSIFIHPFPLFISKGEGTSLLDVDGHEYLDFVSDFTSGIYGKTNKVLRDAIVTALDNGIQLGAHTPFESRLASLIRHRFPSMELLRFANSGTEANLLAITTALKFTGRTKVMVFEGGYHGSLLSHFEVKKDQLVEAELVEEDRKNEVNVLTVPFDYLVAPYNDLAATKSLIQANATSIGAIIIEPMLGAGGCIPGDATFLRGLRQLATDVGAVFILDEVQTARLGFGGRQKTLGITPDLCTIGKFFGGGFAFGAFGGKLEIMQMFDSRRPGAVSHGGTFNNSPCTMVAGATALEQILTEPALEALNSIGDDMRDSINAAFKSLSAPYIVTGLGSINQLHCTLPGKLKTAGLDLVFFRLLERGYWIAQRGLISLNFAMSQSDVDGFVTAVIKVVREMQDLVMD</sequence>